<comment type="caution">
    <text evidence="2">The sequence shown here is derived from an EMBL/GenBank/DDBJ whole genome shotgun (WGS) entry which is preliminary data.</text>
</comment>
<sequence>MGCGGAAERAGGPAGRGGGAGPARDRTRAPAPRAAGGPGPPQDPRGGKGSKQEGSGKTRQHPGSEDILPYSRPSFPGVQQGPRERDPSSSSSMSSRGSGGRRRGEGARRGARNPLTSASAPWPSSLERRTWSL</sequence>
<name>A0A9D3LWA8_ANGAN</name>
<gene>
    <name evidence="2" type="ORF">ANANG_G00240480</name>
</gene>
<evidence type="ECO:0000313" key="2">
    <source>
        <dbReference type="EMBL" id="KAG5837546.1"/>
    </source>
</evidence>
<dbReference type="EMBL" id="JAFIRN010000013">
    <property type="protein sequence ID" value="KAG5837546.1"/>
    <property type="molecule type" value="Genomic_DNA"/>
</dbReference>
<proteinExistence type="predicted"/>
<dbReference type="AlphaFoldDB" id="A0A9D3LWA8"/>
<dbReference type="Proteomes" id="UP001044222">
    <property type="component" value="Chromosome 13"/>
</dbReference>
<reference evidence="2" key="1">
    <citation type="submission" date="2021-01" db="EMBL/GenBank/DDBJ databases">
        <title>A chromosome-scale assembly of European eel, Anguilla anguilla.</title>
        <authorList>
            <person name="Henkel C."/>
            <person name="Jong-Raadsen S.A."/>
            <person name="Dufour S."/>
            <person name="Weltzien F.-A."/>
            <person name="Palstra A.P."/>
            <person name="Pelster B."/>
            <person name="Spaink H.P."/>
            <person name="Van Den Thillart G.E."/>
            <person name="Jansen H."/>
            <person name="Zahm M."/>
            <person name="Klopp C."/>
            <person name="Cedric C."/>
            <person name="Louis A."/>
            <person name="Berthelot C."/>
            <person name="Parey E."/>
            <person name="Roest Crollius H."/>
            <person name="Montfort J."/>
            <person name="Robinson-Rechavi M."/>
            <person name="Bucao C."/>
            <person name="Bouchez O."/>
            <person name="Gislard M."/>
            <person name="Lluch J."/>
            <person name="Milhes M."/>
            <person name="Lampietro C."/>
            <person name="Lopez Roques C."/>
            <person name="Donnadieu C."/>
            <person name="Braasch I."/>
            <person name="Desvignes T."/>
            <person name="Postlethwait J."/>
            <person name="Bobe J."/>
            <person name="Guiguen Y."/>
            <person name="Dirks R."/>
        </authorList>
    </citation>
    <scope>NUCLEOTIDE SEQUENCE</scope>
    <source>
        <strain evidence="2">Tag_6206</strain>
        <tissue evidence="2">Liver</tissue>
    </source>
</reference>
<feature type="compositionally biased region" description="Gly residues" evidence="1">
    <location>
        <begin position="12"/>
        <end position="21"/>
    </location>
</feature>
<evidence type="ECO:0000313" key="3">
    <source>
        <dbReference type="Proteomes" id="UP001044222"/>
    </source>
</evidence>
<evidence type="ECO:0000256" key="1">
    <source>
        <dbReference type="SAM" id="MobiDB-lite"/>
    </source>
</evidence>
<protein>
    <submittedName>
        <fullName evidence="2">Uncharacterized protein</fullName>
    </submittedName>
</protein>
<feature type="region of interest" description="Disordered" evidence="1">
    <location>
        <begin position="1"/>
        <end position="133"/>
    </location>
</feature>
<organism evidence="2 3">
    <name type="scientific">Anguilla anguilla</name>
    <name type="common">European freshwater eel</name>
    <name type="synonym">Muraena anguilla</name>
    <dbReference type="NCBI Taxonomy" id="7936"/>
    <lineage>
        <taxon>Eukaryota</taxon>
        <taxon>Metazoa</taxon>
        <taxon>Chordata</taxon>
        <taxon>Craniata</taxon>
        <taxon>Vertebrata</taxon>
        <taxon>Euteleostomi</taxon>
        <taxon>Actinopterygii</taxon>
        <taxon>Neopterygii</taxon>
        <taxon>Teleostei</taxon>
        <taxon>Anguilliformes</taxon>
        <taxon>Anguillidae</taxon>
        <taxon>Anguilla</taxon>
    </lineage>
</organism>
<keyword evidence="3" id="KW-1185">Reference proteome</keyword>
<accession>A0A9D3LWA8</accession>
<feature type="compositionally biased region" description="Low complexity" evidence="1">
    <location>
        <begin position="1"/>
        <end position="11"/>
    </location>
</feature>